<feature type="non-terminal residue" evidence="1">
    <location>
        <position position="1"/>
    </location>
</feature>
<protein>
    <recommendedName>
        <fullName evidence="3">Replication protein A OB domain-containing protein</fullName>
    </recommendedName>
</protein>
<evidence type="ECO:0008006" key="3">
    <source>
        <dbReference type="Google" id="ProtNLM"/>
    </source>
</evidence>
<accession>A0AAW2CRJ5</accession>
<name>A0AAW2CRJ5_9ROSI</name>
<dbReference type="AlphaFoldDB" id="A0AAW2CRJ5"/>
<evidence type="ECO:0000313" key="1">
    <source>
        <dbReference type="EMBL" id="KAK9999625.1"/>
    </source>
</evidence>
<proteinExistence type="predicted"/>
<dbReference type="Proteomes" id="UP001459277">
    <property type="component" value="Unassembled WGS sequence"/>
</dbReference>
<feature type="non-terminal residue" evidence="1">
    <location>
        <position position="73"/>
    </location>
</feature>
<dbReference type="InterPro" id="IPR012340">
    <property type="entry name" value="NA-bd_OB-fold"/>
</dbReference>
<comment type="caution">
    <text evidence="1">The sequence shown here is derived from an EMBL/GenBank/DDBJ whole genome shotgun (WGS) entry which is preliminary data.</text>
</comment>
<dbReference type="SUPFAM" id="SSF50249">
    <property type="entry name" value="Nucleic acid-binding proteins"/>
    <property type="match status" value="1"/>
</dbReference>
<dbReference type="Gene3D" id="2.40.50.140">
    <property type="entry name" value="Nucleic acid-binding proteins"/>
    <property type="match status" value="1"/>
</dbReference>
<reference evidence="1 2" key="1">
    <citation type="submission" date="2024-01" db="EMBL/GenBank/DDBJ databases">
        <title>A telomere-to-telomere, gap-free genome of sweet tea (Lithocarpus litseifolius).</title>
        <authorList>
            <person name="Zhou J."/>
        </authorList>
    </citation>
    <scope>NUCLEOTIDE SEQUENCE [LARGE SCALE GENOMIC DNA]</scope>
    <source>
        <strain evidence="1">Zhou-2022a</strain>
        <tissue evidence="1">Leaf</tissue>
    </source>
</reference>
<keyword evidence="2" id="KW-1185">Reference proteome</keyword>
<evidence type="ECO:0000313" key="2">
    <source>
        <dbReference type="Proteomes" id="UP001459277"/>
    </source>
</evidence>
<gene>
    <name evidence="1" type="ORF">SO802_019228</name>
</gene>
<dbReference type="EMBL" id="JAZDWU010000006">
    <property type="protein sequence ID" value="KAK9999625.1"/>
    <property type="molecule type" value="Genomic_DNA"/>
</dbReference>
<organism evidence="1 2">
    <name type="scientific">Lithocarpus litseifolius</name>
    <dbReference type="NCBI Taxonomy" id="425828"/>
    <lineage>
        <taxon>Eukaryota</taxon>
        <taxon>Viridiplantae</taxon>
        <taxon>Streptophyta</taxon>
        <taxon>Embryophyta</taxon>
        <taxon>Tracheophyta</taxon>
        <taxon>Spermatophyta</taxon>
        <taxon>Magnoliopsida</taxon>
        <taxon>eudicotyledons</taxon>
        <taxon>Gunneridae</taxon>
        <taxon>Pentapetalae</taxon>
        <taxon>rosids</taxon>
        <taxon>fabids</taxon>
        <taxon>Fagales</taxon>
        <taxon>Fagaceae</taxon>
        <taxon>Lithocarpus</taxon>
    </lineage>
</organism>
<sequence length="73" mass="8032">VVGKLVAVGNVEEPQVNGAPRKLRNLQLLLKEGEEIRLSLWGTSVWQIDEDVYKNNPGPFVLIATSTIVKSFG</sequence>